<evidence type="ECO:0000313" key="3">
    <source>
        <dbReference type="Proteomes" id="UP001356704"/>
    </source>
</evidence>
<dbReference type="RefSeq" id="WP_331809116.1">
    <property type="nucleotide sequence ID" value="NZ_JAZHOU010000001.1"/>
</dbReference>
<name>A0ABU7W594_9FLAO</name>
<evidence type="ECO:0008006" key="4">
    <source>
        <dbReference type="Google" id="ProtNLM"/>
    </source>
</evidence>
<dbReference type="Proteomes" id="UP001356704">
    <property type="component" value="Unassembled WGS sequence"/>
</dbReference>
<accession>A0ABU7W594</accession>
<feature type="transmembrane region" description="Helical" evidence="1">
    <location>
        <begin position="7"/>
        <end position="26"/>
    </location>
</feature>
<evidence type="ECO:0000256" key="1">
    <source>
        <dbReference type="SAM" id="Phobius"/>
    </source>
</evidence>
<keyword evidence="1" id="KW-1133">Transmembrane helix</keyword>
<feature type="transmembrane region" description="Helical" evidence="1">
    <location>
        <begin position="38"/>
        <end position="57"/>
    </location>
</feature>
<gene>
    <name evidence="2" type="ORF">V1468_04895</name>
</gene>
<reference evidence="2 3" key="1">
    <citation type="submission" date="2024-02" db="EMBL/GenBank/DDBJ databases">
        <title>Winogradskyella poriferorum JCM 12885.</title>
        <authorList>
            <person name="Zhang D.-F."/>
            <person name="Fu Z.-Y."/>
        </authorList>
    </citation>
    <scope>NUCLEOTIDE SEQUENCE [LARGE SCALE GENOMIC DNA]</scope>
    <source>
        <strain evidence="2 3">JCM 12885</strain>
    </source>
</reference>
<keyword evidence="1" id="KW-0812">Transmembrane</keyword>
<organism evidence="2 3">
    <name type="scientific">Winogradskyella poriferorum</name>
    <dbReference type="NCBI Taxonomy" id="307627"/>
    <lineage>
        <taxon>Bacteria</taxon>
        <taxon>Pseudomonadati</taxon>
        <taxon>Bacteroidota</taxon>
        <taxon>Flavobacteriia</taxon>
        <taxon>Flavobacteriales</taxon>
        <taxon>Flavobacteriaceae</taxon>
        <taxon>Winogradskyella</taxon>
    </lineage>
</organism>
<sequence length="71" mass="8148">MGFIKKYVSVQIGLILYVLFCGLSIYEDLKNEGIINSSKLVVLTFVTVVVLIAFLFIERIYNKIKSNRDDE</sequence>
<proteinExistence type="predicted"/>
<keyword evidence="3" id="KW-1185">Reference proteome</keyword>
<evidence type="ECO:0000313" key="2">
    <source>
        <dbReference type="EMBL" id="MEF3078336.1"/>
    </source>
</evidence>
<protein>
    <recommendedName>
        <fullName evidence="4">CcmD family protein</fullName>
    </recommendedName>
</protein>
<keyword evidence="1" id="KW-0472">Membrane</keyword>
<comment type="caution">
    <text evidence="2">The sequence shown here is derived from an EMBL/GenBank/DDBJ whole genome shotgun (WGS) entry which is preliminary data.</text>
</comment>
<dbReference type="EMBL" id="JAZHOU010000001">
    <property type="protein sequence ID" value="MEF3078336.1"/>
    <property type="molecule type" value="Genomic_DNA"/>
</dbReference>